<evidence type="ECO:0000313" key="3">
    <source>
        <dbReference type="Proteomes" id="UP000315010"/>
    </source>
</evidence>
<organism evidence="2 3">
    <name type="scientific">Novipirellula herctigrandis</name>
    <dbReference type="NCBI Taxonomy" id="2527986"/>
    <lineage>
        <taxon>Bacteria</taxon>
        <taxon>Pseudomonadati</taxon>
        <taxon>Planctomycetota</taxon>
        <taxon>Planctomycetia</taxon>
        <taxon>Pirellulales</taxon>
        <taxon>Pirellulaceae</taxon>
        <taxon>Novipirellula</taxon>
    </lineage>
</organism>
<evidence type="ECO:0000313" key="2">
    <source>
        <dbReference type="EMBL" id="TWT76252.1"/>
    </source>
</evidence>
<dbReference type="EMBL" id="SJPJ01000002">
    <property type="protein sequence ID" value="TWT76252.1"/>
    <property type="molecule type" value="Genomic_DNA"/>
</dbReference>
<proteinExistence type="predicted"/>
<dbReference type="CDD" id="cd07043">
    <property type="entry name" value="STAS_anti-anti-sigma_factors"/>
    <property type="match status" value="1"/>
</dbReference>
<reference evidence="2 3" key="1">
    <citation type="submission" date="2019-02" db="EMBL/GenBank/DDBJ databases">
        <title>Deep-cultivation of Planctomycetes and their phenomic and genomic characterization uncovers novel biology.</title>
        <authorList>
            <person name="Wiegand S."/>
            <person name="Jogler M."/>
            <person name="Boedeker C."/>
            <person name="Pinto D."/>
            <person name="Vollmers J."/>
            <person name="Rivas-Marin E."/>
            <person name="Kohn T."/>
            <person name="Peeters S.H."/>
            <person name="Heuer A."/>
            <person name="Rast P."/>
            <person name="Oberbeckmann S."/>
            <person name="Bunk B."/>
            <person name="Jeske O."/>
            <person name="Meyerdierks A."/>
            <person name="Storesund J.E."/>
            <person name="Kallscheuer N."/>
            <person name="Luecker S."/>
            <person name="Lage O.M."/>
            <person name="Pohl T."/>
            <person name="Merkel B.J."/>
            <person name="Hornburger P."/>
            <person name="Mueller R.-W."/>
            <person name="Bruemmer F."/>
            <person name="Labrenz M."/>
            <person name="Spormann A.M."/>
            <person name="Op Den Camp H."/>
            <person name="Overmann J."/>
            <person name="Amann R."/>
            <person name="Jetten M.S.M."/>
            <person name="Mascher T."/>
            <person name="Medema M.H."/>
            <person name="Devos D.P."/>
            <person name="Kaster A.-K."/>
            <person name="Ovreas L."/>
            <person name="Rohde M."/>
            <person name="Galperin M.Y."/>
            <person name="Jogler C."/>
        </authorList>
    </citation>
    <scope>NUCLEOTIDE SEQUENCE [LARGE SCALE GENOMIC DNA]</scope>
    <source>
        <strain evidence="2 3">CA13</strain>
    </source>
</reference>
<keyword evidence="3" id="KW-1185">Reference proteome</keyword>
<dbReference type="InterPro" id="IPR036513">
    <property type="entry name" value="STAS_dom_sf"/>
</dbReference>
<dbReference type="PROSITE" id="PS50801">
    <property type="entry name" value="STAS"/>
    <property type="match status" value="1"/>
</dbReference>
<dbReference type="Proteomes" id="UP000315010">
    <property type="component" value="Unassembled WGS sequence"/>
</dbReference>
<dbReference type="Gene3D" id="3.30.750.24">
    <property type="entry name" value="STAS domain"/>
    <property type="match status" value="1"/>
</dbReference>
<gene>
    <name evidence="2" type="ORF">CA13_67440</name>
</gene>
<dbReference type="InterPro" id="IPR002645">
    <property type="entry name" value="STAS_dom"/>
</dbReference>
<sequence>MVGVVSHRIMEPRESMSPLNPLEVRIDQGEATVAVSEHELNDAKTASQLSANLSELIEAHQHSPCGESQSHTPDCLTHNSQDNRNTFNLDLGNVGWVSSVGLNELIELNRNARNKGVQLVLTNVQSVVREVFLLTRLERIFEISWDEAQTLA</sequence>
<dbReference type="PANTHER" id="PTHR33495:SF2">
    <property type="entry name" value="ANTI-SIGMA FACTOR ANTAGONIST TM_1081-RELATED"/>
    <property type="match status" value="1"/>
</dbReference>
<accession>A0A5C5YMV0</accession>
<dbReference type="GO" id="GO:0043856">
    <property type="term" value="F:anti-sigma factor antagonist activity"/>
    <property type="evidence" value="ECO:0007669"/>
    <property type="project" value="TreeGrafter"/>
</dbReference>
<feature type="domain" description="STAS" evidence="1">
    <location>
        <begin position="45"/>
        <end position="152"/>
    </location>
</feature>
<evidence type="ECO:0000259" key="1">
    <source>
        <dbReference type="PROSITE" id="PS50801"/>
    </source>
</evidence>
<protein>
    <submittedName>
        <fullName evidence="2">STAS domain protein</fullName>
    </submittedName>
</protein>
<dbReference type="OrthoDB" id="270820at2"/>
<name>A0A5C5YMV0_9BACT</name>
<dbReference type="SUPFAM" id="SSF52091">
    <property type="entry name" value="SpoIIaa-like"/>
    <property type="match status" value="1"/>
</dbReference>
<comment type="caution">
    <text evidence="2">The sequence shown here is derived from an EMBL/GenBank/DDBJ whole genome shotgun (WGS) entry which is preliminary data.</text>
</comment>
<dbReference type="AlphaFoldDB" id="A0A5C5YMV0"/>
<dbReference type="Pfam" id="PF01740">
    <property type="entry name" value="STAS"/>
    <property type="match status" value="1"/>
</dbReference>
<dbReference type="PANTHER" id="PTHR33495">
    <property type="entry name" value="ANTI-SIGMA FACTOR ANTAGONIST TM_1081-RELATED-RELATED"/>
    <property type="match status" value="1"/>
</dbReference>